<evidence type="ECO:0000313" key="3">
    <source>
        <dbReference type="Proteomes" id="UP000752696"/>
    </source>
</evidence>
<evidence type="ECO:0000313" key="2">
    <source>
        <dbReference type="EMBL" id="CAD1471975.1"/>
    </source>
</evidence>
<feature type="chain" id="PRO_5028398343" evidence="1">
    <location>
        <begin position="17"/>
        <end position="41"/>
    </location>
</feature>
<name>A0A6V7GYJ7_9HYME</name>
<feature type="non-terminal residue" evidence="2">
    <location>
        <position position="41"/>
    </location>
</feature>
<feature type="signal peptide" evidence="1">
    <location>
        <begin position="1"/>
        <end position="16"/>
    </location>
</feature>
<organism evidence="2 3">
    <name type="scientific">Heterotrigona itama</name>
    <dbReference type="NCBI Taxonomy" id="395501"/>
    <lineage>
        <taxon>Eukaryota</taxon>
        <taxon>Metazoa</taxon>
        <taxon>Ecdysozoa</taxon>
        <taxon>Arthropoda</taxon>
        <taxon>Hexapoda</taxon>
        <taxon>Insecta</taxon>
        <taxon>Pterygota</taxon>
        <taxon>Neoptera</taxon>
        <taxon>Endopterygota</taxon>
        <taxon>Hymenoptera</taxon>
        <taxon>Apocrita</taxon>
        <taxon>Aculeata</taxon>
        <taxon>Apoidea</taxon>
        <taxon>Anthophila</taxon>
        <taxon>Apidae</taxon>
        <taxon>Heterotrigona</taxon>
    </lineage>
</organism>
<dbReference type="AlphaFoldDB" id="A0A6V7GYJ7"/>
<dbReference type="EMBL" id="CAJDYZ010004840">
    <property type="protein sequence ID" value="CAD1471975.1"/>
    <property type="molecule type" value="Genomic_DNA"/>
</dbReference>
<keyword evidence="1" id="KW-0732">Signal</keyword>
<reference evidence="2" key="1">
    <citation type="submission" date="2020-07" db="EMBL/GenBank/DDBJ databases">
        <authorList>
            <person name="Nazaruddin N."/>
        </authorList>
    </citation>
    <scope>NUCLEOTIDE SEQUENCE</scope>
</reference>
<sequence>LITFLHAVWPPWCLWCVYIYIDFNGDCDIQDIEQHFLTLIA</sequence>
<keyword evidence="3" id="KW-1185">Reference proteome</keyword>
<gene>
    <name evidence="2" type="ORF">MHI_LOCUS255522</name>
</gene>
<accession>A0A6V7GYJ7</accession>
<comment type="caution">
    <text evidence="2">The sequence shown here is derived from an EMBL/GenBank/DDBJ whole genome shotgun (WGS) entry which is preliminary data.</text>
</comment>
<evidence type="ECO:0000256" key="1">
    <source>
        <dbReference type="SAM" id="SignalP"/>
    </source>
</evidence>
<proteinExistence type="predicted"/>
<protein>
    <submittedName>
        <fullName evidence="2">Uncharacterized protein</fullName>
    </submittedName>
</protein>
<feature type="non-terminal residue" evidence="2">
    <location>
        <position position="1"/>
    </location>
</feature>
<dbReference type="Proteomes" id="UP000752696">
    <property type="component" value="Unassembled WGS sequence"/>
</dbReference>